<dbReference type="PANTHER" id="PTHR45436:SF5">
    <property type="entry name" value="SENSOR HISTIDINE KINASE TRCS"/>
    <property type="match status" value="1"/>
</dbReference>
<organism evidence="11 12">
    <name type="scientific">Nocardia vinacea</name>
    <dbReference type="NCBI Taxonomy" id="96468"/>
    <lineage>
        <taxon>Bacteria</taxon>
        <taxon>Bacillati</taxon>
        <taxon>Actinomycetota</taxon>
        <taxon>Actinomycetes</taxon>
        <taxon>Mycobacteriales</taxon>
        <taxon>Nocardiaceae</taxon>
        <taxon>Nocardia</taxon>
    </lineage>
</organism>
<evidence type="ECO:0000256" key="8">
    <source>
        <dbReference type="SAM" id="MobiDB-lite"/>
    </source>
</evidence>
<feature type="compositionally biased region" description="Basic and acidic residues" evidence="8">
    <location>
        <begin position="701"/>
        <end position="719"/>
    </location>
</feature>
<keyword evidence="5 9" id="KW-0812">Transmembrane</keyword>
<dbReference type="InterPro" id="IPR013587">
    <property type="entry name" value="Nitrate/nitrite_sensing"/>
</dbReference>
<comment type="catalytic activity">
    <reaction evidence="1">
        <text>ATP + protein L-histidine = ADP + protein N-phospho-L-histidine.</text>
        <dbReference type="EC" id="2.7.13.3"/>
    </reaction>
</comment>
<dbReference type="SUPFAM" id="SSF55874">
    <property type="entry name" value="ATPase domain of HSP90 chaperone/DNA topoisomerase II/histidine kinase"/>
    <property type="match status" value="1"/>
</dbReference>
<dbReference type="Pfam" id="PF08376">
    <property type="entry name" value="NIT"/>
    <property type="match status" value="1"/>
</dbReference>
<proteinExistence type="predicted"/>
<evidence type="ECO:0000256" key="3">
    <source>
        <dbReference type="ARBA" id="ARBA00022553"/>
    </source>
</evidence>
<evidence type="ECO:0000313" key="12">
    <source>
        <dbReference type="Proteomes" id="UP001432062"/>
    </source>
</evidence>
<dbReference type="RefSeq" id="WP_329410498.1">
    <property type="nucleotide sequence ID" value="NZ_CP109441.1"/>
</dbReference>
<evidence type="ECO:0000256" key="6">
    <source>
        <dbReference type="ARBA" id="ARBA00022777"/>
    </source>
</evidence>
<evidence type="ECO:0000259" key="10">
    <source>
        <dbReference type="PROSITE" id="PS50109"/>
    </source>
</evidence>
<dbReference type="InterPro" id="IPR036890">
    <property type="entry name" value="HATPase_C_sf"/>
</dbReference>
<dbReference type="GO" id="GO:0016301">
    <property type="term" value="F:kinase activity"/>
    <property type="evidence" value="ECO:0007669"/>
    <property type="project" value="UniProtKB-KW"/>
</dbReference>
<dbReference type="InterPro" id="IPR005467">
    <property type="entry name" value="His_kinase_dom"/>
</dbReference>
<gene>
    <name evidence="11" type="ORF">OG563_47615</name>
</gene>
<evidence type="ECO:0000256" key="4">
    <source>
        <dbReference type="ARBA" id="ARBA00022679"/>
    </source>
</evidence>
<sequence length="779" mass="85104">MRRIFDGRFGRESIRARVLAIALIPSLTLLIAAVGWSSHQIEQGLAAKNQSAKIQAASGPALEFFTQVSEERRLSLLALSGDLQDPAELGQQRQRTAAIAAKMAALVSAFADAQPVMRGFSDQLNSAIAQVPGIRQGIDARAVSQEQVATLYNQLASMPGVGLEELVHLAPDPETAAGLATEVSIFQALDAMARSNALAAGAISSGGLTENDLRRFRHDVSYYHAELELLQSRLTAQDRGRYNELATGSEWALLTTVENALINQERTRDASLPASFSLWQSAAATVTTGLLNLYTDHLRRVQQIAAVNGQQTFVNSLLGGIGLLVLAFAVLVIAARLAERLVKRLAKLRAQTLELADEQLPRIVERLRDGRAVDPETEVPWLDYGPDEIGQVANAFNKAQRTAVSAAAQEAKTREGMVAVFLSIARRSQLLVRRQLEVLDQAERKQEDPTHLELLFRLDHLTTRARRNAENLVILGGERPGRRWREPVPLEEIIRSAVSETENFTRVDTTQLPEISMESTIVADLMHLLAELIDNATSFSPQKARVKVRGNLVGKGVVIEVDDQGLGIEPDERHRLNTMLHNPPDFDLMALSTQTGMGLFVVARLAARHGITVTLADSDYGGILAIVLVPRQVIAQKPQVLGHTFGSGTTASTSQLSSARHATPSSDNAATTSLLGRYGSPLSTPPSLPPARVDQRGNGQHAKEPLPRRRRQTHLEPKLATDMAYGDNSAPLQPQDRSADRARNTASAMLRGTRRGRHTGAERPEQQQFFDEESRRDFP</sequence>
<evidence type="ECO:0000256" key="1">
    <source>
        <dbReference type="ARBA" id="ARBA00000085"/>
    </source>
</evidence>
<dbReference type="Pfam" id="PF02518">
    <property type="entry name" value="HATPase_c"/>
    <property type="match status" value="1"/>
</dbReference>
<dbReference type="PANTHER" id="PTHR45436">
    <property type="entry name" value="SENSOR HISTIDINE KINASE YKOH"/>
    <property type="match status" value="1"/>
</dbReference>
<dbReference type="Gene3D" id="3.30.565.10">
    <property type="entry name" value="Histidine kinase-like ATPase, C-terminal domain"/>
    <property type="match status" value="1"/>
</dbReference>
<keyword evidence="3" id="KW-0597">Phosphoprotein</keyword>
<dbReference type="Proteomes" id="UP001432062">
    <property type="component" value="Chromosome"/>
</dbReference>
<feature type="domain" description="Histidine kinase" evidence="10">
    <location>
        <begin position="525"/>
        <end position="633"/>
    </location>
</feature>
<feature type="transmembrane region" description="Helical" evidence="9">
    <location>
        <begin position="317"/>
        <end position="338"/>
    </location>
</feature>
<evidence type="ECO:0000313" key="11">
    <source>
        <dbReference type="EMBL" id="WUV46618.1"/>
    </source>
</evidence>
<protein>
    <recommendedName>
        <fullName evidence="2">histidine kinase</fullName>
        <ecNumber evidence="2">2.7.13.3</ecNumber>
    </recommendedName>
</protein>
<dbReference type="InterPro" id="IPR050428">
    <property type="entry name" value="TCS_sensor_his_kinase"/>
</dbReference>
<dbReference type="PROSITE" id="PS50109">
    <property type="entry name" value="HIS_KIN"/>
    <property type="match status" value="1"/>
</dbReference>
<feature type="region of interest" description="Disordered" evidence="8">
    <location>
        <begin position="642"/>
        <end position="779"/>
    </location>
</feature>
<keyword evidence="7 9" id="KW-1133">Transmembrane helix</keyword>
<keyword evidence="4" id="KW-0808">Transferase</keyword>
<keyword evidence="6 11" id="KW-0418">Kinase</keyword>
<dbReference type="SMART" id="SM00387">
    <property type="entry name" value="HATPase_c"/>
    <property type="match status" value="1"/>
</dbReference>
<evidence type="ECO:0000256" key="7">
    <source>
        <dbReference type="ARBA" id="ARBA00022989"/>
    </source>
</evidence>
<keyword evidence="12" id="KW-1185">Reference proteome</keyword>
<feature type="compositionally biased region" description="Polar residues" evidence="8">
    <location>
        <begin position="646"/>
        <end position="674"/>
    </location>
</feature>
<name>A0ABZ1YU29_9NOCA</name>
<evidence type="ECO:0000256" key="9">
    <source>
        <dbReference type="SAM" id="Phobius"/>
    </source>
</evidence>
<dbReference type="EC" id="2.7.13.3" evidence="2"/>
<dbReference type="EMBL" id="CP109441">
    <property type="protein sequence ID" value="WUV46618.1"/>
    <property type="molecule type" value="Genomic_DNA"/>
</dbReference>
<evidence type="ECO:0000256" key="5">
    <source>
        <dbReference type="ARBA" id="ARBA00022692"/>
    </source>
</evidence>
<dbReference type="InterPro" id="IPR003594">
    <property type="entry name" value="HATPase_dom"/>
</dbReference>
<accession>A0ABZ1YU29</accession>
<keyword evidence="9" id="KW-0472">Membrane</keyword>
<evidence type="ECO:0000256" key="2">
    <source>
        <dbReference type="ARBA" id="ARBA00012438"/>
    </source>
</evidence>
<dbReference type="Gene3D" id="6.10.340.10">
    <property type="match status" value="1"/>
</dbReference>
<reference evidence="11" key="1">
    <citation type="submission" date="2022-10" db="EMBL/GenBank/DDBJ databases">
        <title>The complete genomes of actinobacterial strains from the NBC collection.</title>
        <authorList>
            <person name="Joergensen T.S."/>
            <person name="Alvarez Arevalo M."/>
            <person name="Sterndorff E.B."/>
            <person name="Faurdal D."/>
            <person name="Vuksanovic O."/>
            <person name="Mourched A.-S."/>
            <person name="Charusanti P."/>
            <person name="Shaw S."/>
            <person name="Blin K."/>
            <person name="Weber T."/>
        </authorList>
    </citation>
    <scope>NUCLEOTIDE SEQUENCE</scope>
    <source>
        <strain evidence="11">NBC_01482</strain>
    </source>
</reference>